<keyword evidence="5" id="KW-0132">Cell division</keyword>
<name>A0A1C6VVN1_9ACTN</name>
<gene>
    <name evidence="10" type="ORF">GA0070608_4311</name>
    <name evidence="11" type="ORF">OIE14_24630</name>
</gene>
<accession>A0A1C6VVN1</accession>
<evidence type="ECO:0000313" key="13">
    <source>
        <dbReference type="Proteomes" id="UP001334804"/>
    </source>
</evidence>
<evidence type="ECO:0000256" key="4">
    <source>
        <dbReference type="ARBA" id="ARBA00022490"/>
    </source>
</evidence>
<dbReference type="InterPro" id="IPR007793">
    <property type="entry name" value="DivIVA_fam"/>
</dbReference>
<dbReference type="Proteomes" id="UP001334804">
    <property type="component" value="Chromosome"/>
</dbReference>
<keyword evidence="6" id="KW-0175">Coiled coil</keyword>
<evidence type="ECO:0000256" key="2">
    <source>
        <dbReference type="ARBA" id="ARBA00009008"/>
    </source>
</evidence>
<keyword evidence="13" id="KW-1185">Reference proteome</keyword>
<proteinExistence type="inferred from homology"/>
<dbReference type="Proteomes" id="UP000199343">
    <property type="component" value="Unassembled WGS sequence"/>
</dbReference>
<reference evidence="11 13" key="3">
    <citation type="submission" date="2022-10" db="EMBL/GenBank/DDBJ databases">
        <title>The complete genomes of actinobacterial strains from the NBC collection.</title>
        <authorList>
            <person name="Joergensen T.S."/>
            <person name="Alvarez Arevalo M."/>
            <person name="Sterndorff E.B."/>
            <person name="Faurdal D."/>
            <person name="Vuksanovic O."/>
            <person name="Mourched A.-S."/>
            <person name="Charusanti P."/>
            <person name="Shaw S."/>
            <person name="Blin K."/>
            <person name="Weber T."/>
        </authorList>
    </citation>
    <scope>NUCLEOTIDE SEQUENCE [LARGE SCALE GENOMIC DNA]</scope>
    <source>
        <strain evidence="11 13">NBC 01809</strain>
    </source>
</reference>
<dbReference type="GO" id="GO:0005737">
    <property type="term" value="C:cytoplasm"/>
    <property type="evidence" value="ECO:0007669"/>
    <property type="project" value="UniProtKB-SubCell"/>
</dbReference>
<dbReference type="AlphaFoldDB" id="A0A1C6VVN1"/>
<evidence type="ECO:0000256" key="9">
    <source>
        <dbReference type="SAM" id="MobiDB-lite"/>
    </source>
</evidence>
<reference evidence="12" key="2">
    <citation type="submission" date="2016-06" db="EMBL/GenBank/DDBJ databases">
        <authorList>
            <person name="Varghese N."/>
            <person name="Submissions Spin"/>
        </authorList>
    </citation>
    <scope>NUCLEOTIDE SEQUENCE [LARGE SCALE GENOMIC DNA]</scope>
    <source>
        <strain evidence="12">DSM 43363</strain>
    </source>
</reference>
<evidence type="ECO:0000313" key="10">
    <source>
        <dbReference type="EMBL" id="SCL70355.1"/>
    </source>
</evidence>
<evidence type="ECO:0000313" key="11">
    <source>
        <dbReference type="EMBL" id="WSA31296.1"/>
    </source>
</evidence>
<dbReference type="EMBL" id="CP109071">
    <property type="protein sequence ID" value="WSA31296.1"/>
    <property type="molecule type" value="Genomic_DNA"/>
</dbReference>
<comment type="subcellular location">
    <subcellularLocation>
        <location evidence="1">Cytoplasm</location>
    </subcellularLocation>
</comment>
<dbReference type="Pfam" id="PF05103">
    <property type="entry name" value="DivIVA"/>
    <property type="match status" value="1"/>
</dbReference>
<reference evidence="10" key="1">
    <citation type="submission" date="2016-06" db="EMBL/GenBank/DDBJ databases">
        <authorList>
            <person name="Kjaerup R.B."/>
            <person name="Dalgaard T.S."/>
            <person name="Juul-Madsen H.R."/>
        </authorList>
    </citation>
    <scope>NUCLEOTIDE SEQUENCE [LARGE SCALE GENOMIC DNA]</scope>
    <source>
        <strain evidence="10">DSM 43363</strain>
    </source>
</reference>
<dbReference type="STRING" id="47871.GA0070608_4311"/>
<evidence type="ECO:0000256" key="1">
    <source>
        <dbReference type="ARBA" id="ARBA00004496"/>
    </source>
</evidence>
<evidence type="ECO:0000256" key="7">
    <source>
        <dbReference type="ARBA" id="ARBA00023306"/>
    </source>
</evidence>
<feature type="compositionally biased region" description="Low complexity" evidence="9">
    <location>
        <begin position="84"/>
        <end position="94"/>
    </location>
</feature>
<dbReference type="GO" id="GO:0051301">
    <property type="term" value="P:cell division"/>
    <property type="evidence" value="ECO:0007669"/>
    <property type="project" value="UniProtKB-KW"/>
</dbReference>
<protein>
    <recommendedName>
        <fullName evidence="3">Cell wall synthesis protein Wag31</fullName>
    </recommendedName>
    <alternativeName>
        <fullName evidence="8">Antigen 84</fullName>
    </alternativeName>
</protein>
<comment type="similarity">
    <text evidence="2">Belongs to the DivIVA family.</text>
</comment>
<feature type="compositionally biased region" description="Basic and acidic residues" evidence="9">
    <location>
        <begin position="101"/>
        <end position="111"/>
    </location>
</feature>
<evidence type="ECO:0000313" key="12">
    <source>
        <dbReference type="Proteomes" id="UP000199343"/>
    </source>
</evidence>
<dbReference type="NCBIfam" id="TIGR03544">
    <property type="entry name" value="DivI1A_domain"/>
    <property type="match status" value="1"/>
</dbReference>
<evidence type="ECO:0000256" key="6">
    <source>
        <dbReference type="ARBA" id="ARBA00023054"/>
    </source>
</evidence>
<feature type="region of interest" description="Disordered" evidence="9">
    <location>
        <begin position="75"/>
        <end position="113"/>
    </location>
</feature>
<dbReference type="Gene3D" id="6.10.250.660">
    <property type="match status" value="1"/>
</dbReference>
<keyword evidence="4" id="KW-0963">Cytoplasm</keyword>
<dbReference type="InterPro" id="IPR019933">
    <property type="entry name" value="DivIVA_domain"/>
</dbReference>
<sequence length="233" mass="26113">MPLTPADIHNMAFKKPSLGKRGYDEEEVDAFLDEVEREIQRLADDNSALRAQVETGVGAHDRLGPELQELRAQLDRSQRERAAAEQAAQDAQRQLESARAQAREDAPDEGSRGLPVLMMAQRTADEYLSKARLEADELLSGTRAKIERMVQEAQAKAQKTETQAVGRHKEAIEGLDVSLTEAQRHIITLTHFAQDYRRRLQEHLSSLMNDMDGAGIRDKHIPDELPAQLSSEN</sequence>
<organism evidence="10 12">
    <name type="scientific">Micromonospora peucetia</name>
    <dbReference type="NCBI Taxonomy" id="47871"/>
    <lineage>
        <taxon>Bacteria</taxon>
        <taxon>Bacillati</taxon>
        <taxon>Actinomycetota</taxon>
        <taxon>Actinomycetes</taxon>
        <taxon>Micromonosporales</taxon>
        <taxon>Micromonosporaceae</taxon>
        <taxon>Micromonospora</taxon>
    </lineage>
</organism>
<dbReference type="PANTHER" id="PTHR35794">
    <property type="entry name" value="CELL DIVISION PROTEIN DIVIVA"/>
    <property type="match status" value="1"/>
</dbReference>
<dbReference type="RefSeq" id="WP_091630306.1">
    <property type="nucleotide sequence ID" value="NZ_CP109071.1"/>
</dbReference>
<evidence type="ECO:0000256" key="8">
    <source>
        <dbReference type="ARBA" id="ARBA00031737"/>
    </source>
</evidence>
<evidence type="ECO:0000256" key="3">
    <source>
        <dbReference type="ARBA" id="ARBA00018787"/>
    </source>
</evidence>
<dbReference type="EMBL" id="FMIC01000002">
    <property type="protein sequence ID" value="SCL70355.1"/>
    <property type="molecule type" value="Genomic_DNA"/>
</dbReference>
<evidence type="ECO:0000256" key="5">
    <source>
        <dbReference type="ARBA" id="ARBA00022618"/>
    </source>
</evidence>
<dbReference type="PANTHER" id="PTHR35794:SF2">
    <property type="entry name" value="CELL DIVISION PROTEIN DIVIVA"/>
    <property type="match status" value="1"/>
</dbReference>
<dbReference type="OrthoDB" id="9815492at2"/>
<keyword evidence="7" id="KW-0131">Cell cycle</keyword>